<accession>A0A3S9SZ66</accession>
<evidence type="ECO:0000256" key="1">
    <source>
        <dbReference type="SAM" id="Phobius"/>
    </source>
</evidence>
<reference evidence="2 3" key="1">
    <citation type="submission" date="2016-07" db="EMBL/GenBank/DDBJ databases">
        <title>Genome and transcriptome analysis of iron-reducing fermentative bacteria Anoxybacter fermentans.</title>
        <authorList>
            <person name="Zeng X."/>
            <person name="Shao Z."/>
        </authorList>
    </citation>
    <scope>NUCLEOTIDE SEQUENCE [LARGE SCALE GENOMIC DNA]</scope>
    <source>
        <strain evidence="2 3">DY22613</strain>
    </source>
</reference>
<dbReference type="Pfam" id="PF09548">
    <property type="entry name" value="Spore_III_AB"/>
    <property type="match status" value="1"/>
</dbReference>
<evidence type="ECO:0000313" key="2">
    <source>
        <dbReference type="EMBL" id="AZR73550.1"/>
    </source>
</evidence>
<dbReference type="InterPro" id="IPR014198">
    <property type="entry name" value="Spore_III_AB"/>
</dbReference>
<dbReference type="AlphaFoldDB" id="A0A3S9SZ66"/>
<dbReference type="KEGG" id="aft:BBF96_09215"/>
<dbReference type="RefSeq" id="WP_127016890.1">
    <property type="nucleotide sequence ID" value="NZ_CP016379.1"/>
</dbReference>
<organism evidence="2 3">
    <name type="scientific">Anoxybacter fermentans</name>
    <dbReference type="NCBI Taxonomy" id="1323375"/>
    <lineage>
        <taxon>Bacteria</taxon>
        <taxon>Bacillati</taxon>
        <taxon>Bacillota</taxon>
        <taxon>Clostridia</taxon>
        <taxon>Halanaerobiales</taxon>
        <taxon>Anoxybacter</taxon>
    </lineage>
</organism>
<keyword evidence="3" id="KW-1185">Reference proteome</keyword>
<keyword evidence="1" id="KW-0812">Transmembrane</keyword>
<dbReference type="OrthoDB" id="1957909at2"/>
<feature type="transmembrane region" description="Helical" evidence="1">
    <location>
        <begin position="155"/>
        <end position="171"/>
    </location>
</feature>
<evidence type="ECO:0008006" key="4">
    <source>
        <dbReference type="Google" id="ProtNLM"/>
    </source>
</evidence>
<keyword evidence="1" id="KW-0472">Membrane</keyword>
<proteinExistence type="predicted"/>
<protein>
    <recommendedName>
        <fullName evidence="4">Stage III sporulation protein AB</fullName>
    </recommendedName>
</protein>
<keyword evidence="1" id="KW-1133">Transmembrane helix</keyword>
<feature type="transmembrane region" description="Helical" evidence="1">
    <location>
        <begin position="6"/>
        <end position="23"/>
    </location>
</feature>
<sequence length="172" mass="19933">MVKIIGSLIIIVSGLIGGRLMGYQYTQRTRELQEFYTALHLLETEIGYVQTLLPQAMKRLASISPQPHKQFFALFYKYLQFSRGMTTDQAWQKTIDESQGNFCLKAEDWEVLKQFGRALGNSNDQDQIRHLKVAQKRLEQLELKSREEGEKMSRLWNYVGILTGIALVILLY</sequence>
<gene>
    <name evidence="2" type="ORF">BBF96_09215</name>
</gene>
<name>A0A3S9SZ66_9FIRM</name>
<evidence type="ECO:0000313" key="3">
    <source>
        <dbReference type="Proteomes" id="UP000267250"/>
    </source>
</evidence>
<dbReference type="Proteomes" id="UP000267250">
    <property type="component" value="Chromosome"/>
</dbReference>
<dbReference type="PIRSF" id="PIRSF021435">
    <property type="entry name" value="SpoIIIAB"/>
    <property type="match status" value="1"/>
</dbReference>
<dbReference type="EMBL" id="CP016379">
    <property type="protein sequence ID" value="AZR73550.1"/>
    <property type="molecule type" value="Genomic_DNA"/>
</dbReference>